<evidence type="ECO:0000313" key="3">
    <source>
        <dbReference type="EMBL" id="KAK8942304.1"/>
    </source>
</evidence>
<comment type="caution">
    <text evidence="2">The sequence shown here is derived from an EMBL/GenBank/DDBJ whole genome shotgun (WGS) entry which is preliminary data.</text>
</comment>
<organism evidence="2 4">
    <name type="scientific">Platanthera guangdongensis</name>
    <dbReference type="NCBI Taxonomy" id="2320717"/>
    <lineage>
        <taxon>Eukaryota</taxon>
        <taxon>Viridiplantae</taxon>
        <taxon>Streptophyta</taxon>
        <taxon>Embryophyta</taxon>
        <taxon>Tracheophyta</taxon>
        <taxon>Spermatophyta</taxon>
        <taxon>Magnoliopsida</taxon>
        <taxon>Liliopsida</taxon>
        <taxon>Asparagales</taxon>
        <taxon>Orchidaceae</taxon>
        <taxon>Orchidoideae</taxon>
        <taxon>Orchideae</taxon>
        <taxon>Orchidinae</taxon>
        <taxon>Platanthera</taxon>
    </lineage>
</organism>
<feature type="chain" id="PRO_5045031644" evidence="1">
    <location>
        <begin position="28"/>
        <end position="58"/>
    </location>
</feature>
<reference evidence="2" key="2">
    <citation type="submission" date="2024-02" db="EMBL/GenBank/DDBJ databases">
        <authorList>
            <person name="Li M.-H."/>
            <person name="Liu K.-W."/>
            <person name="Li Z."/>
            <person name="Lu H.-C."/>
            <person name="Ye Q.-L."/>
            <person name="Zhang D."/>
            <person name="Wang J.-Y."/>
            <person name="Li Y.-F."/>
            <person name="Zhong Z.-M."/>
            <person name="Liu X."/>
            <person name="Yu X."/>
            <person name="Liu D.-K."/>
            <person name="Tu X.-D."/>
            <person name="Liu B."/>
            <person name="Hao Y."/>
            <person name="Liao X.-Y."/>
            <person name="Jiang Y.-T."/>
            <person name="Sun W.-H."/>
            <person name="Chen J."/>
            <person name="Ai Y."/>
            <person name="Zhai J.-W."/>
            <person name="Wu S.-S."/>
            <person name="Zhou Z."/>
            <person name="Hsiao Y.-Y."/>
            <person name="Wu W.-L."/>
            <person name="Chen Y.-Y."/>
            <person name="Lin Y.-F."/>
            <person name="Hsu J.-L."/>
            <person name="Li C.-Y."/>
            <person name="Wang Z.-W."/>
            <person name="Zhao X."/>
            <person name="Zhong W.-Y."/>
            <person name="Ma X.-K."/>
            <person name="Ma L."/>
            <person name="Huang J."/>
            <person name="Chen G.-Z."/>
            <person name="Huang M.-Z."/>
            <person name="Huang L."/>
            <person name="Peng D.-H."/>
            <person name="Luo Y.-B."/>
            <person name="Zou S.-Q."/>
            <person name="Chen S.-P."/>
            <person name="Lan S."/>
            <person name="Tsai W.-C."/>
            <person name="Van De Peer Y."/>
            <person name="Liu Z.-J."/>
        </authorList>
    </citation>
    <scope>NUCLEOTIDE SEQUENCE</scope>
    <source>
        <strain evidence="2">Lor288</strain>
        <tissue evidence="2">Flower</tissue>
    </source>
</reference>
<dbReference type="EMBL" id="JBBWWR010000019">
    <property type="protein sequence ID" value="KAK8942304.1"/>
    <property type="molecule type" value="Genomic_DNA"/>
</dbReference>
<keyword evidence="1" id="KW-0732">Signal</keyword>
<keyword evidence="4" id="KW-1185">Reference proteome</keyword>
<dbReference type="Proteomes" id="UP001412067">
    <property type="component" value="Unassembled WGS sequence"/>
</dbReference>
<feature type="signal peptide" evidence="1">
    <location>
        <begin position="1"/>
        <end position="27"/>
    </location>
</feature>
<dbReference type="EMBL" id="JBBWWR010000021">
    <property type="protein sequence ID" value="KAK8937642.1"/>
    <property type="molecule type" value="Genomic_DNA"/>
</dbReference>
<evidence type="ECO:0000256" key="1">
    <source>
        <dbReference type="SAM" id="SignalP"/>
    </source>
</evidence>
<proteinExistence type="predicted"/>
<evidence type="ECO:0000313" key="2">
    <source>
        <dbReference type="EMBL" id="KAK8937642.1"/>
    </source>
</evidence>
<reference evidence="2 4" key="1">
    <citation type="journal article" date="2022" name="Nat. Plants">
        <title>Genomes of leafy and leafless Platanthera orchids illuminate the evolution of mycoheterotrophy.</title>
        <authorList>
            <person name="Li M.H."/>
            <person name="Liu K.W."/>
            <person name="Li Z."/>
            <person name="Lu H.C."/>
            <person name="Ye Q.L."/>
            <person name="Zhang D."/>
            <person name="Wang J.Y."/>
            <person name="Li Y.F."/>
            <person name="Zhong Z.M."/>
            <person name="Liu X."/>
            <person name="Yu X."/>
            <person name="Liu D.K."/>
            <person name="Tu X.D."/>
            <person name="Liu B."/>
            <person name="Hao Y."/>
            <person name="Liao X.Y."/>
            <person name="Jiang Y.T."/>
            <person name="Sun W.H."/>
            <person name="Chen J."/>
            <person name="Chen Y.Q."/>
            <person name="Ai Y."/>
            <person name="Zhai J.W."/>
            <person name="Wu S.S."/>
            <person name="Zhou Z."/>
            <person name="Hsiao Y.Y."/>
            <person name="Wu W.L."/>
            <person name="Chen Y.Y."/>
            <person name="Lin Y.F."/>
            <person name="Hsu J.L."/>
            <person name="Li C.Y."/>
            <person name="Wang Z.W."/>
            <person name="Zhao X."/>
            <person name="Zhong W.Y."/>
            <person name="Ma X.K."/>
            <person name="Ma L."/>
            <person name="Huang J."/>
            <person name="Chen G.Z."/>
            <person name="Huang M.Z."/>
            <person name="Huang L."/>
            <person name="Peng D.H."/>
            <person name="Luo Y.B."/>
            <person name="Zou S.Q."/>
            <person name="Chen S.P."/>
            <person name="Lan S."/>
            <person name="Tsai W.C."/>
            <person name="Van de Peer Y."/>
            <person name="Liu Z.J."/>
        </authorList>
    </citation>
    <scope>NUCLEOTIDE SEQUENCE [LARGE SCALE GENOMIC DNA]</scope>
    <source>
        <strain evidence="2">Lor288</strain>
    </source>
</reference>
<gene>
    <name evidence="3" type="ORF">KSP40_PGU004684</name>
    <name evidence="2" type="ORF">KSP40_PGU019240</name>
</gene>
<protein>
    <submittedName>
        <fullName evidence="2">Uncharacterized protein</fullName>
    </submittedName>
</protein>
<name>A0ABR2LC22_9ASPA</name>
<evidence type="ECO:0000313" key="4">
    <source>
        <dbReference type="Proteomes" id="UP001412067"/>
    </source>
</evidence>
<sequence length="58" mass="6956">MQALHQNWKRNCTQCLMRLLLLESMHGLLTQGLTHQVLNMYCLSTRMMWQKTWGHLRA</sequence>
<accession>A0ABR2LC22</accession>